<feature type="transmembrane region" description="Helical" evidence="1">
    <location>
        <begin position="65"/>
        <end position="87"/>
    </location>
</feature>
<dbReference type="Proteomes" id="UP000024635">
    <property type="component" value="Unassembled WGS sequence"/>
</dbReference>
<comment type="caution">
    <text evidence="2">The sequence shown here is derived from an EMBL/GenBank/DDBJ whole genome shotgun (WGS) entry which is preliminary data.</text>
</comment>
<dbReference type="AlphaFoldDB" id="A0A016U3R2"/>
<protein>
    <submittedName>
        <fullName evidence="2">Uncharacterized protein</fullName>
    </submittedName>
</protein>
<evidence type="ECO:0000313" key="2">
    <source>
        <dbReference type="EMBL" id="EYC09258.1"/>
    </source>
</evidence>
<keyword evidence="3" id="KW-1185">Reference proteome</keyword>
<evidence type="ECO:0000256" key="1">
    <source>
        <dbReference type="SAM" id="Phobius"/>
    </source>
</evidence>
<name>A0A016U3R2_9BILA</name>
<proteinExistence type="predicted"/>
<keyword evidence="1" id="KW-0812">Transmembrane</keyword>
<keyword evidence="1" id="KW-0472">Membrane</keyword>
<reference evidence="3" key="1">
    <citation type="journal article" date="2015" name="Nat. Genet.">
        <title>The genome and transcriptome of the zoonotic hookworm Ancylostoma ceylanicum identify infection-specific gene families.</title>
        <authorList>
            <person name="Schwarz E.M."/>
            <person name="Hu Y."/>
            <person name="Antoshechkin I."/>
            <person name="Miller M.M."/>
            <person name="Sternberg P.W."/>
            <person name="Aroian R.V."/>
        </authorList>
    </citation>
    <scope>NUCLEOTIDE SEQUENCE</scope>
    <source>
        <strain evidence="3">HY135</strain>
    </source>
</reference>
<sequence length="128" mass="14390">MVEAVTPAVSTEDVKYMHQGCAAQPLVGVHGSIRSPVILSQLFFLCKFCEKFLRKDVYSYYNNNFVSQIGALGILTCIPLLVIYATCDRYAKRRQQMRVEKHLEGAVISHKKSVNREAVASLLHGDEE</sequence>
<organism evidence="2 3">
    <name type="scientific">Ancylostoma ceylanicum</name>
    <dbReference type="NCBI Taxonomy" id="53326"/>
    <lineage>
        <taxon>Eukaryota</taxon>
        <taxon>Metazoa</taxon>
        <taxon>Ecdysozoa</taxon>
        <taxon>Nematoda</taxon>
        <taxon>Chromadorea</taxon>
        <taxon>Rhabditida</taxon>
        <taxon>Rhabditina</taxon>
        <taxon>Rhabditomorpha</taxon>
        <taxon>Strongyloidea</taxon>
        <taxon>Ancylostomatidae</taxon>
        <taxon>Ancylostomatinae</taxon>
        <taxon>Ancylostoma</taxon>
    </lineage>
</organism>
<dbReference type="STRING" id="53326.A0A016U3R2"/>
<evidence type="ECO:0000313" key="3">
    <source>
        <dbReference type="Proteomes" id="UP000024635"/>
    </source>
</evidence>
<dbReference type="EMBL" id="JARK01001397">
    <property type="protein sequence ID" value="EYC09258.1"/>
    <property type="molecule type" value="Genomic_DNA"/>
</dbReference>
<dbReference type="OrthoDB" id="442731at2759"/>
<accession>A0A016U3R2</accession>
<keyword evidence="1" id="KW-1133">Transmembrane helix</keyword>
<gene>
    <name evidence="2" type="primary">Acey_s0061.g3240</name>
    <name evidence="2" type="ORF">Y032_0061g3240</name>
</gene>